<evidence type="ECO:0000313" key="3">
    <source>
        <dbReference type="Proteomes" id="UP000663827"/>
    </source>
</evidence>
<dbReference type="OrthoDB" id="10052040at2759"/>
<reference evidence="2" key="1">
    <citation type="submission" date="2021-01" db="EMBL/GenBank/DDBJ databases">
        <authorList>
            <person name="Kaushik A."/>
        </authorList>
    </citation>
    <scope>NUCLEOTIDE SEQUENCE</scope>
    <source>
        <strain evidence="2">AG5</strain>
    </source>
</reference>
<dbReference type="EMBL" id="CAJNJQ010005624">
    <property type="protein sequence ID" value="CAE7220207.1"/>
    <property type="molecule type" value="Genomic_DNA"/>
</dbReference>
<dbReference type="AlphaFoldDB" id="A0A8H3I1T9"/>
<dbReference type="Proteomes" id="UP000663827">
    <property type="component" value="Unassembled WGS sequence"/>
</dbReference>
<feature type="compositionally biased region" description="Polar residues" evidence="1">
    <location>
        <begin position="148"/>
        <end position="158"/>
    </location>
</feature>
<accession>A0A8H3I1T9</accession>
<comment type="caution">
    <text evidence="2">The sequence shown here is derived from an EMBL/GenBank/DDBJ whole genome shotgun (WGS) entry which is preliminary data.</text>
</comment>
<feature type="compositionally biased region" description="Polar residues" evidence="1">
    <location>
        <begin position="93"/>
        <end position="129"/>
    </location>
</feature>
<evidence type="ECO:0000256" key="1">
    <source>
        <dbReference type="SAM" id="MobiDB-lite"/>
    </source>
</evidence>
<evidence type="ECO:0000313" key="2">
    <source>
        <dbReference type="EMBL" id="CAE7220207.1"/>
    </source>
</evidence>
<gene>
    <name evidence="2" type="ORF">RDB_LOCUS165815</name>
</gene>
<protein>
    <submittedName>
        <fullName evidence="2">Uncharacterized protein</fullName>
    </submittedName>
</protein>
<name>A0A8H3I1T9_9AGAM</name>
<proteinExistence type="predicted"/>
<feature type="region of interest" description="Disordered" evidence="1">
    <location>
        <begin position="93"/>
        <end position="164"/>
    </location>
</feature>
<organism evidence="2 3">
    <name type="scientific">Rhizoctonia solani</name>
    <dbReference type="NCBI Taxonomy" id="456999"/>
    <lineage>
        <taxon>Eukaryota</taxon>
        <taxon>Fungi</taxon>
        <taxon>Dikarya</taxon>
        <taxon>Basidiomycota</taxon>
        <taxon>Agaricomycotina</taxon>
        <taxon>Agaricomycetes</taxon>
        <taxon>Cantharellales</taxon>
        <taxon>Ceratobasidiaceae</taxon>
        <taxon>Rhizoctonia</taxon>
    </lineage>
</organism>
<sequence>MLAVAVYRDEYPSNIFLGENTYVPPSVPSHIPISLEPVIGSPSDGELESVHDAVRTLEGLAHSPFYDTTFGMRLSQHLFNLQFARYIQDSNQGHFTQRSENTESFRTNENQPPISGSPSAPNISLPFQDNKNEPPVVTRNPPPETVAHQESQGTGSTEPSKRTK</sequence>